<evidence type="ECO:0000313" key="2">
    <source>
        <dbReference type="EMBL" id="GAB55347.1"/>
    </source>
</evidence>
<dbReference type="EMBL" id="BAET01000012">
    <property type="protein sequence ID" value="GAB55347.1"/>
    <property type="molecule type" value="Genomic_DNA"/>
</dbReference>
<feature type="transmembrane region" description="Helical" evidence="1">
    <location>
        <begin position="192"/>
        <end position="209"/>
    </location>
</feature>
<protein>
    <recommendedName>
        <fullName evidence="4">Frag1/DRAM/Sfk1 family protein</fullName>
    </recommendedName>
</protein>
<dbReference type="eggNOG" id="ENOG5032U7J">
    <property type="taxonomic scope" value="Bacteria"/>
</dbReference>
<feature type="transmembrane region" description="Helical" evidence="1">
    <location>
        <begin position="161"/>
        <end position="180"/>
    </location>
</feature>
<keyword evidence="3" id="KW-1185">Reference proteome</keyword>
<dbReference type="AlphaFoldDB" id="H5TAM0"/>
<evidence type="ECO:0000313" key="3">
    <source>
        <dbReference type="Proteomes" id="UP000053586"/>
    </source>
</evidence>
<reference evidence="2 3" key="1">
    <citation type="journal article" date="2012" name="J. Bacteriol.">
        <title>Genome sequence of proteorhodopsin-containing sea ice bacterium Glaciecola punicea ACAM 611T.</title>
        <authorList>
            <person name="Qin Q.-L."/>
            <person name="Xie B.-B."/>
            <person name="Shu Y.-L."/>
            <person name="Rong J.-C."/>
            <person name="Zhao D.-L."/>
            <person name="Zhang X.-Y."/>
            <person name="Chen X.-L."/>
            <person name="Zhou B.-C."/>
            <person name="Zhanga Y.-Z."/>
        </authorList>
    </citation>
    <scope>NUCLEOTIDE SEQUENCE [LARGE SCALE GENOMIC DNA]</scope>
    <source>
        <strain evidence="2 3">ACAM 611</strain>
    </source>
</reference>
<feature type="transmembrane region" description="Helical" evidence="1">
    <location>
        <begin position="90"/>
        <end position="112"/>
    </location>
</feature>
<gene>
    <name evidence="2" type="ORF">GPUN_1223</name>
</gene>
<dbReference type="Proteomes" id="UP000053586">
    <property type="component" value="Unassembled WGS sequence"/>
</dbReference>
<keyword evidence="1" id="KW-0812">Transmembrane</keyword>
<evidence type="ECO:0000256" key="1">
    <source>
        <dbReference type="SAM" id="Phobius"/>
    </source>
</evidence>
<evidence type="ECO:0008006" key="4">
    <source>
        <dbReference type="Google" id="ProtNLM"/>
    </source>
</evidence>
<feature type="transmembrane region" description="Helical" evidence="1">
    <location>
        <begin position="118"/>
        <end position="140"/>
    </location>
</feature>
<sequence length="228" mass="25774">MPYKIAIICVLLPLITVHLTLTVSISFDNLRACLPYWSHCHSISATGRQYPEFFVFKAFMIPTAVFMGMYWLLLHTWLKQISDSNIKPHIITAFGCMAAFMLIVYTVTLGAVGEPYALARRLGVTVYFGFTAGGHLLLLLKFKQVNTQMLNIAGEVKAMAYLCFVMLTTALASAVAGFLWEGWDNWENAYEWWFSIIMISLFYCVARMWKKTGFTSALSTKVKVKNTG</sequence>
<dbReference type="OrthoDB" id="9180406at2"/>
<name>H5TAM0_9ALTE</name>
<feature type="transmembrane region" description="Helical" evidence="1">
    <location>
        <begin position="54"/>
        <end position="78"/>
    </location>
</feature>
<reference evidence="2 3" key="2">
    <citation type="journal article" date="2017" name="Antonie Van Leeuwenhoek">
        <title>Rhizobium rhizosphaerae sp. nov., a novel species isolated from rice rhizosphere.</title>
        <authorList>
            <person name="Zhao J.J."/>
            <person name="Zhang J."/>
            <person name="Zhang R.J."/>
            <person name="Zhang C.W."/>
            <person name="Yin H.Q."/>
            <person name="Zhang X.X."/>
        </authorList>
    </citation>
    <scope>NUCLEOTIDE SEQUENCE [LARGE SCALE GENOMIC DNA]</scope>
    <source>
        <strain evidence="2 3">ACAM 611</strain>
    </source>
</reference>
<proteinExistence type="predicted"/>
<keyword evidence="1" id="KW-1133">Transmembrane helix</keyword>
<comment type="caution">
    <text evidence="2">The sequence shown here is derived from an EMBL/GenBank/DDBJ whole genome shotgun (WGS) entry which is preliminary data.</text>
</comment>
<dbReference type="STRING" id="56804.BAE46_06075"/>
<organism evidence="2 3">
    <name type="scientific">Glaciecola punicea ACAM 611</name>
    <dbReference type="NCBI Taxonomy" id="1121923"/>
    <lineage>
        <taxon>Bacteria</taxon>
        <taxon>Pseudomonadati</taxon>
        <taxon>Pseudomonadota</taxon>
        <taxon>Gammaproteobacteria</taxon>
        <taxon>Alteromonadales</taxon>
        <taxon>Alteromonadaceae</taxon>
        <taxon>Glaciecola</taxon>
    </lineage>
</organism>
<keyword evidence="1" id="KW-0472">Membrane</keyword>
<dbReference type="RefSeq" id="WP_006004351.1">
    <property type="nucleotide sequence ID" value="NZ_BAET01000012.1"/>
</dbReference>
<accession>H5TAM0</accession>